<dbReference type="KEGG" id="phet:94289665"/>
<gene>
    <name evidence="1" type="ORF">JKF63_03587</name>
</gene>
<protein>
    <submittedName>
        <fullName evidence="1">Uncharacterized protein</fullName>
    </submittedName>
</protein>
<evidence type="ECO:0000313" key="1">
    <source>
        <dbReference type="EMBL" id="KAG5500493.1"/>
    </source>
</evidence>
<dbReference type="GeneID" id="94289665"/>
<dbReference type="Proteomes" id="UP000674318">
    <property type="component" value="Chromosome 28"/>
</dbReference>
<proteinExistence type="predicted"/>
<evidence type="ECO:0000313" key="2">
    <source>
        <dbReference type="Proteomes" id="UP000674318"/>
    </source>
</evidence>
<keyword evidence="2" id="KW-1185">Reference proteome</keyword>
<dbReference type="EMBL" id="JAFJZO010000028">
    <property type="protein sequence ID" value="KAG5500493.1"/>
    <property type="molecule type" value="Genomic_DNA"/>
</dbReference>
<organism evidence="1 2">
    <name type="scientific">Porcisia hertigi</name>
    <dbReference type="NCBI Taxonomy" id="2761500"/>
    <lineage>
        <taxon>Eukaryota</taxon>
        <taxon>Discoba</taxon>
        <taxon>Euglenozoa</taxon>
        <taxon>Kinetoplastea</taxon>
        <taxon>Metakinetoplastina</taxon>
        <taxon>Trypanosomatida</taxon>
        <taxon>Trypanosomatidae</taxon>
        <taxon>Leishmaniinae</taxon>
        <taxon>Porcisia</taxon>
    </lineage>
</organism>
<dbReference type="OrthoDB" id="267849at2759"/>
<dbReference type="RefSeq" id="XP_067755827.1">
    <property type="nucleotide sequence ID" value="XM_067899588.1"/>
</dbReference>
<sequence length="108" mass="11808">MSSRDNLAHSPTQADALPTDEAAAIAASYERGRFTTYYVDCARLPCGELTAMRAPPNSATSMGRDLHNSAAAASLLTLGDFSMLPYPEYANRRGKILNRPLYHHHLKS</sequence>
<accession>A0A836IH34</accession>
<name>A0A836IH34_9TRYP</name>
<comment type="caution">
    <text evidence="1">The sequence shown here is derived from an EMBL/GenBank/DDBJ whole genome shotgun (WGS) entry which is preliminary data.</text>
</comment>
<dbReference type="AlphaFoldDB" id="A0A836IH34"/>
<reference evidence="1 2" key="1">
    <citation type="submission" date="2021-02" db="EMBL/GenBank/DDBJ databases">
        <title>Porcisia hertigi Genome sequencing and assembly.</title>
        <authorList>
            <person name="Almutairi H."/>
            <person name="Gatherer D."/>
        </authorList>
    </citation>
    <scope>NUCLEOTIDE SEQUENCE [LARGE SCALE GENOMIC DNA]</scope>
    <source>
        <strain evidence="1 2">C119</strain>
    </source>
</reference>